<evidence type="ECO:0000256" key="9">
    <source>
        <dbReference type="SAM" id="MobiDB-lite"/>
    </source>
</evidence>
<dbReference type="CDD" id="cd03232">
    <property type="entry name" value="ABCG_PDR_domain2"/>
    <property type="match status" value="1"/>
</dbReference>
<feature type="transmembrane region" description="Helical" evidence="10">
    <location>
        <begin position="606"/>
        <end position="624"/>
    </location>
</feature>
<reference evidence="12 13" key="1">
    <citation type="journal article" date="2012" name="BMC Genomics">
        <title>Tools to kill: Genome of one of the most destructive plant pathogenic fungi Macrophomina phaseolina.</title>
        <authorList>
            <person name="Islam M.S."/>
            <person name="Haque M.S."/>
            <person name="Islam M.M."/>
            <person name="Emdad E.M."/>
            <person name="Halim A."/>
            <person name="Hossen Q.M.M."/>
            <person name="Hossain M.Z."/>
            <person name="Ahmed B."/>
            <person name="Rahim S."/>
            <person name="Rahman M.S."/>
            <person name="Alam M.M."/>
            <person name="Hou S."/>
            <person name="Wan X."/>
            <person name="Saito J.A."/>
            <person name="Alam M."/>
        </authorList>
    </citation>
    <scope>NUCLEOTIDE SEQUENCE [LARGE SCALE GENOMIC DNA]</scope>
    <source>
        <strain evidence="12 13">MS6</strain>
    </source>
</reference>
<dbReference type="Pfam" id="PF14510">
    <property type="entry name" value="ABC_trans_N"/>
    <property type="match status" value="1"/>
</dbReference>
<evidence type="ECO:0000256" key="3">
    <source>
        <dbReference type="ARBA" id="ARBA00022448"/>
    </source>
</evidence>
<evidence type="ECO:0000256" key="8">
    <source>
        <dbReference type="ARBA" id="ARBA00023136"/>
    </source>
</evidence>
<feature type="domain" description="ABC transporter" evidence="11">
    <location>
        <begin position="817"/>
        <end position="1060"/>
    </location>
</feature>
<dbReference type="PROSITE" id="PS50893">
    <property type="entry name" value="ABC_TRANSPORTER_2"/>
    <property type="match status" value="2"/>
</dbReference>
<dbReference type="Pfam" id="PF00005">
    <property type="entry name" value="ABC_tran"/>
    <property type="match status" value="2"/>
</dbReference>
<dbReference type="Pfam" id="PF06422">
    <property type="entry name" value="PDR_CDR"/>
    <property type="match status" value="1"/>
</dbReference>
<dbReference type="InterPro" id="IPR034001">
    <property type="entry name" value="ABCG_PDR_1"/>
</dbReference>
<dbReference type="OrthoDB" id="245989at2759"/>
<dbReference type="Pfam" id="PF01061">
    <property type="entry name" value="ABC2_membrane"/>
    <property type="match status" value="2"/>
</dbReference>
<dbReference type="GO" id="GO:0016020">
    <property type="term" value="C:membrane"/>
    <property type="evidence" value="ECO:0007669"/>
    <property type="project" value="UniProtKB-SubCell"/>
</dbReference>
<dbReference type="InterPro" id="IPR034003">
    <property type="entry name" value="ABCG_PDR_2"/>
</dbReference>
<dbReference type="SMART" id="SM00382">
    <property type="entry name" value="AAA"/>
    <property type="match status" value="2"/>
</dbReference>
<feature type="transmembrane region" description="Helical" evidence="10">
    <location>
        <begin position="1154"/>
        <end position="1174"/>
    </location>
</feature>
<comment type="similarity">
    <text evidence="2">Belongs to the ABC transporter superfamily. ABCG family. PDR (TC 3.A.1.205) subfamily.</text>
</comment>
<sequence length="1450" mass="161254">MQIHNEIGNTIDEDKGETTLSNCSDARRQSISSSTREKSNCASISPEGDAELIELARIESKKSDTRVEEHSGVSPTLDPDSGKFDLTAWLRSIVSAKCRQGVDSPEIGVVFRNLNVFGSHSALQPQETVTSILLAPFRASKGGKRQILKDFNGYLRGGELLIVLGRPGSGCSTLLKTLCGETQDLSLGDNSTIHYSGISSSIMNKHFKGEVLYNQELDKHFPHLTVGQTLELAASYRAPAVPPNGMTRSEWVKFSTKVVMAVYGLSHTFNTKVGNDFVRGVSGGERKRVSLAEMTLSDALIAAWDNSTRGLDSATALEFVKSLRAYAKLGGTAHAVAAYQASQAIFETFDKAVVLYEGRQIYFGPAHLAKQYFEDMGWLCPSRQTTSDFLTAVTNPSERRPRPGMEHKVPRTADEFEKYWRQSEAFNRLSKELDAYEQNFPPNSDAGVLSKLQDLKRSRQAQHANPGSSYMIPVRDQIKINAKRAYMSILMDKNTILMIIAIRIIQALVVGSIFYGTKDATQGFNSKAAVLLFTVLLNALVAMAEISTLYAQRPIIEKHKSYAFYRPFTAAVADFIIDLPNKFVVAIIFNTIVYFLGGLRRDASQFFVYLLFSYTTTVAMSALFRTLAAATKTSAQAMAIGGVIFLIMLLYTGFILPVPYMKNWFKWLHWLNPVYYTFESVVANEFHGRNFTCSNVVPAYEGVQAPHFVCDMQGSRAGRWTVSGDEYISVKYDYSYSRVWRNFGILCGFTIGFLIVYFLAIELNSSTSSSAEFLVFRRGHLSDRAKSHSDEESAGQRCTAVDGHDNAASVPPQQGILAWKNITYDVEVHGKERRLLDHVDGWVKPGTLTALMGTSGAGKTTLLDVLAQRVKVGVVSGQVSVNGRDPDSSFPRKTGYVQQQDLHLSTATVRESLRFSAILRQHRSIPAEEKYAYVEQVIKTLGMESFAEAIVGEPGQGLNGEQRKRLTIGVELAAKPDLLLFLDEPTSGLDSQSSWEIASLLRKLADGGQAILCTIHQPSAVLFQLFDRLLLLAPGGKTVYFGELGQDSRTLLSYFEKHGARICEPAENPAEYMLEVLGANQSGTEGTSQQDWHRTWLGSAEYSAAQKELEQLFNPGDNHENDGNTQGEFAMPFTSQLYQVCLRVFQQYWRSPSYIWSKIILGVLSGLFIGFSFYDSDRSIQGIQNVIFSVFGVSAILSPLSEQILPFFVAQRTLYEVRERPARSYSWKAFLIANILVEIPYQVFAGILIYACFYYPLAGAEQSSLRQGLVLLYCIQFFVYASSFSHLVIAAMSDVQAASSVIVLLFSMMLSFNGVLQPPNALPGFWIFMYRVSPLTYWVGGLVATVLHGRQVRCSSSELSVFDPPARETCGSYMAPYLALAPGHLENPGDTAACRYCALSTADQLLEASEINWSHRWRDFGIVWAYVLFNIAMATLLYYVCRVKQWRKKR</sequence>
<keyword evidence="5" id="KW-0547">Nucleotide-binding</keyword>
<feature type="transmembrane region" description="Helical" evidence="10">
    <location>
        <begin position="1186"/>
        <end position="1209"/>
    </location>
</feature>
<dbReference type="InterPro" id="IPR003439">
    <property type="entry name" value="ABC_transporter-like_ATP-bd"/>
</dbReference>
<dbReference type="InterPro" id="IPR017871">
    <property type="entry name" value="ABC_transporter-like_CS"/>
</dbReference>
<dbReference type="InterPro" id="IPR029481">
    <property type="entry name" value="ABC_trans_N"/>
</dbReference>
<feature type="transmembrane region" description="Helical" evidence="10">
    <location>
        <begin position="1422"/>
        <end position="1441"/>
    </location>
</feature>
<dbReference type="PROSITE" id="PS00211">
    <property type="entry name" value="ABC_TRANSPORTER_1"/>
    <property type="match status" value="1"/>
</dbReference>
<dbReference type="CDD" id="cd03233">
    <property type="entry name" value="ABCG_PDR_domain1"/>
    <property type="match status" value="1"/>
</dbReference>
<dbReference type="GO" id="GO:0140359">
    <property type="term" value="F:ABC-type transporter activity"/>
    <property type="evidence" value="ECO:0007669"/>
    <property type="project" value="InterPro"/>
</dbReference>
<dbReference type="GO" id="GO:0016887">
    <property type="term" value="F:ATP hydrolysis activity"/>
    <property type="evidence" value="ECO:0007669"/>
    <property type="project" value="InterPro"/>
</dbReference>
<dbReference type="InterPro" id="IPR043926">
    <property type="entry name" value="ABCG_dom"/>
</dbReference>
<comment type="caution">
    <text evidence="12">The sequence shown here is derived from an EMBL/GenBank/DDBJ whole genome shotgun (WGS) entry which is preliminary data.</text>
</comment>
<keyword evidence="8 10" id="KW-0472">Membrane</keyword>
<evidence type="ECO:0000259" key="11">
    <source>
        <dbReference type="PROSITE" id="PS50893"/>
    </source>
</evidence>
<dbReference type="InterPro" id="IPR003593">
    <property type="entry name" value="AAA+_ATPase"/>
</dbReference>
<keyword evidence="3" id="KW-0813">Transport</keyword>
<dbReference type="STRING" id="1126212.K2R1E7"/>
<evidence type="ECO:0000256" key="5">
    <source>
        <dbReference type="ARBA" id="ARBA00022741"/>
    </source>
</evidence>
<comment type="subcellular location">
    <subcellularLocation>
        <location evidence="1">Membrane</location>
        <topology evidence="1">Multi-pass membrane protein</topology>
    </subcellularLocation>
</comment>
<evidence type="ECO:0000256" key="7">
    <source>
        <dbReference type="ARBA" id="ARBA00022989"/>
    </source>
</evidence>
<dbReference type="Pfam" id="PF19055">
    <property type="entry name" value="ABC2_membrane_7"/>
    <property type="match status" value="1"/>
</dbReference>
<dbReference type="GO" id="GO:0005524">
    <property type="term" value="F:ATP binding"/>
    <property type="evidence" value="ECO:0007669"/>
    <property type="project" value="UniProtKB-KW"/>
</dbReference>
<keyword evidence="6" id="KW-0067">ATP-binding</keyword>
<dbReference type="SUPFAM" id="SSF52540">
    <property type="entry name" value="P-loop containing nucleoside triphosphate hydrolases"/>
    <property type="match status" value="2"/>
</dbReference>
<evidence type="ECO:0000256" key="1">
    <source>
        <dbReference type="ARBA" id="ARBA00004141"/>
    </source>
</evidence>
<evidence type="ECO:0000256" key="4">
    <source>
        <dbReference type="ARBA" id="ARBA00022692"/>
    </source>
</evidence>
<dbReference type="VEuPathDB" id="FungiDB:MPH_06720"/>
<feature type="transmembrane region" description="Helical" evidence="10">
    <location>
        <begin position="496"/>
        <end position="516"/>
    </location>
</feature>
<gene>
    <name evidence="12" type="ORF">MPH_06720</name>
</gene>
<dbReference type="InterPro" id="IPR027417">
    <property type="entry name" value="P-loop_NTPase"/>
</dbReference>
<name>K2R1E7_MACPH</name>
<protein>
    <submittedName>
        <fullName evidence="12">ABC transporter-like protein</fullName>
    </submittedName>
</protein>
<dbReference type="InParanoid" id="K2R1E7"/>
<keyword evidence="4 10" id="KW-0812">Transmembrane</keyword>
<dbReference type="FunFam" id="3.40.50.300:FF:000054">
    <property type="entry name" value="ABC multidrug transporter atrF"/>
    <property type="match status" value="1"/>
</dbReference>
<keyword evidence="7 10" id="KW-1133">Transmembrane helix</keyword>
<feature type="transmembrane region" description="Helical" evidence="10">
    <location>
        <begin position="739"/>
        <end position="760"/>
    </location>
</feature>
<dbReference type="EMBL" id="AHHD01000286">
    <property type="protein sequence ID" value="EKG16026.1"/>
    <property type="molecule type" value="Genomic_DNA"/>
</dbReference>
<dbReference type="PANTHER" id="PTHR19241">
    <property type="entry name" value="ATP-BINDING CASSETTE TRANSPORTER"/>
    <property type="match status" value="1"/>
</dbReference>
<evidence type="ECO:0000256" key="6">
    <source>
        <dbReference type="ARBA" id="ARBA00022840"/>
    </source>
</evidence>
<evidence type="ECO:0000313" key="12">
    <source>
        <dbReference type="EMBL" id="EKG16026.1"/>
    </source>
</evidence>
<evidence type="ECO:0000313" key="13">
    <source>
        <dbReference type="Proteomes" id="UP000007129"/>
    </source>
</evidence>
<feature type="transmembrane region" description="Helical" evidence="10">
    <location>
        <begin position="1297"/>
        <end position="1316"/>
    </location>
</feature>
<proteinExistence type="inferred from homology"/>
<dbReference type="Proteomes" id="UP000007129">
    <property type="component" value="Unassembled WGS sequence"/>
</dbReference>
<evidence type="ECO:0000256" key="2">
    <source>
        <dbReference type="ARBA" id="ARBA00006012"/>
    </source>
</evidence>
<feature type="compositionally biased region" description="Polar residues" evidence="9">
    <location>
        <begin position="18"/>
        <end position="34"/>
    </location>
</feature>
<accession>K2R1E7</accession>
<evidence type="ECO:0000256" key="10">
    <source>
        <dbReference type="SAM" id="Phobius"/>
    </source>
</evidence>
<dbReference type="InterPro" id="IPR010929">
    <property type="entry name" value="PDR_CDR_ABC"/>
</dbReference>
<feature type="region of interest" description="Disordered" evidence="9">
    <location>
        <begin position="1"/>
        <end position="45"/>
    </location>
</feature>
<feature type="transmembrane region" description="Helical" evidence="10">
    <location>
        <begin position="1328"/>
        <end position="1347"/>
    </location>
</feature>
<dbReference type="InterPro" id="IPR013525">
    <property type="entry name" value="ABC2_TM"/>
</dbReference>
<dbReference type="eggNOG" id="KOG0065">
    <property type="taxonomic scope" value="Eukaryota"/>
</dbReference>
<dbReference type="Gene3D" id="3.40.50.300">
    <property type="entry name" value="P-loop containing nucleotide triphosphate hydrolases"/>
    <property type="match status" value="2"/>
</dbReference>
<feature type="transmembrane region" description="Helical" evidence="10">
    <location>
        <begin position="636"/>
        <end position="656"/>
    </location>
</feature>
<feature type="domain" description="ABC transporter" evidence="11">
    <location>
        <begin position="123"/>
        <end position="382"/>
    </location>
</feature>
<feature type="transmembrane region" description="Helical" evidence="10">
    <location>
        <begin position="1269"/>
        <end position="1291"/>
    </location>
</feature>
<feature type="transmembrane region" description="Helical" evidence="10">
    <location>
        <begin position="528"/>
        <end position="550"/>
    </location>
</feature>
<feature type="transmembrane region" description="Helical" evidence="10">
    <location>
        <begin position="1229"/>
        <end position="1257"/>
    </location>
</feature>
<dbReference type="HOGENOM" id="CLU_000604_35_0_1"/>
<organism evidence="12 13">
    <name type="scientific">Macrophomina phaseolina (strain MS6)</name>
    <name type="common">Charcoal rot fungus</name>
    <dbReference type="NCBI Taxonomy" id="1126212"/>
    <lineage>
        <taxon>Eukaryota</taxon>
        <taxon>Fungi</taxon>
        <taxon>Dikarya</taxon>
        <taxon>Ascomycota</taxon>
        <taxon>Pezizomycotina</taxon>
        <taxon>Dothideomycetes</taxon>
        <taxon>Dothideomycetes incertae sedis</taxon>
        <taxon>Botryosphaeriales</taxon>
        <taxon>Botryosphaeriaceae</taxon>
        <taxon>Macrophomina</taxon>
    </lineage>
</organism>